<organism evidence="1 2">
    <name type="scientific">Castor canadensis</name>
    <name type="common">American beaver</name>
    <dbReference type="NCBI Taxonomy" id="51338"/>
    <lineage>
        <taxon>Eukaryota</taxon>
        <taxon>Metazoa</taxon>
        <taxon>Chordata</taxon>
        <taxon>Craniata</taxon>
        <taxon>Vertebrata</taxon>
        <taxon>Euteleostomi</taxon>
        <taxon>Mammalia</taxon>
        <taxon>Eutheria</taxon>
        <taxon>Euarchontoglires</taxon>
        <taxon>Glires</taxon>
        <taxon>Rodentia</taxon>
        <taxon>Castorimorpha</taxon>
        <taxon>Castoridae</taxon>
        <taxon>Castor</taxon>
    </lineage>
</organism>
<dbReference type="RefSeq" id="XP_073935692.1">
    <property type="nucleotide sequence ID" value="XM_074079591.1"/>
</dbReference>
<proteinExistence type="predicted"/>
<protein>
    <submittedName>
        <fullName evidence="2">Uncharacterized protein C1orf141 homolog</fullName>
    </submittedName>
</protein>
<evidence type="ECO:0000313" key="1">
    <source>
        <dbReference type="Proteomes" id="UP001732720"/>
    </source>
</evidence>
<gene>
    <name evidence="2" type="primary">C7H1orf141</name>
</gene>
<dbReference type="Proteomes" id="UP001732720">
    <property type="component" value="Chromosome 7"/>
</dbReference>
<accession>A0AC58N223</accession>
<reference evidence="2" key="1">
    <citation type="submission" date="2025-08" db="UniProtKB">
        <authorList>
            <consortium name="RefSeq"/>
        </authorList>
    </citation>
    <scope>IDENTIFICATION</scope>
</reference>
<evidence type="ECO:0000313" key="2">
    <source>
        <dbReference type="RefSeq" id="XP_073935692.1"/>
    </source>
</evidence>
<keyword evidence="1" id="KW-1185">Reference proteome</keyword>
<sequence>MQLENTHFAAFVEKKNPLTLFLTGICQQKMTEKVLEKLEVVDKQAKIILDNRAKQKNRLQNEKRGKIWVVPLTFDFHLEYEEDTPTFKTAPKITEDKSCDIKKSKRYVSFKCECEPRSDFEKPNFRSYSVPTNIKIQESKSGAQNENKTGKALDFLEYLEDSVNKRRKSAPQMRDFSTEENESIRNHQLCDYHLVRKNRVLPLCFEDELRNPNAKIISISTAKAVSSHTEQSDTNPIIFHDPKHIQMLLLKKKRFPFYSFESEKGFSQKRTNFVLERNCAILKSLINDQSVTFSKPRGTVPGALKKGIQAISCEVVHRNVKEKLQKKISDQTVDKRPWSALLNLSQTFSNLTKKFVGDFDKITIQEESAKTGRSEGIFSTVKPTSIRKFCASPVKYCSKPLKSVLKVHKTNNVTPLDDLLHLPNEN</sequence>
<name>A0AC58N223_CASCN</name>